<dbReference type="PANTHER" id="PTHR43767:SF1">
    <property type="entry name" value="NONRIBOSOMAL PEPTIDE SYNTHASE PES1 (EUROFUNG)-RELATED"/>
    <property type="match status" value="1"/>
</dbReference>
<dbReference type="EMBL" id="SMKU01000014">
    <property type="protein sequence ID" value="TDD95125.1"/>
    <property type="molecule type" value="Genomic_DNA"/>
</dbReference>
<dbReference type="InterPro" id="IPR050237">
    <property type="entry name" value="ATP-dep_AMP-bd_enzyme"/>
</dbReference>
<keyword evidence="3" id="KW-1185">Reference proteome</keyword>
<dbReference type="InterPro" id="IPR000873">
    <property type="entry name" value="AMP-dep_synth/lig_dom"/>
</dbReference>
<sequence length="555" mass="59330">MVTGGREGEAMGPATGISALVQGLVRDHSDVAACVVPGQEPTSTTYAQLLEEVDHTAAALERAGLRPGTRTVLLVPPRQGLLPLVLAVLRLRAVPVVVDPGLGPGAVRTCLREVAPEAFIGIPQAQAARLVLGWARADARIVVTVGPRRFWFGRTLHRLRAATPAMDRDRPLPAPDEPAVIAYTSGSTGAPKGVPLRYRHLAAQFDLLSPLRVWRPAAPVMSTFPPFMVACLAFGATAVIPDVDPRRPLRADPARLVRDVRRHRVAGLFAPPALLDRLSRHCAARRVVLESVTDVVTAGAPLPLAVSERMRGCLTERARLLSVYGATECMPVAAIEARELAETGQATAHGAGTCLGVPLPGVLVRIIGVGDDPVDEWSDGLEVPPGAIGEITVASPAVSDPYLDRPDATRLARISDGDRVWHRMGDVGRVDEQGRLWFAGRKCERVRTGHGELYTDQVEPVFAAVAGVRRTALVGVGPAGAQRPVLVVEPEPGLGRRRRTGLVHAVLEVAGERLPAAGITDVLPHRSFPVDVRHNSKIRRHVLAAWAARRLGRRG</sequence>
<proteinExistence type="predicted"/>
<dbReference type="PROSITE" id="PS00455">
    <property type="entry name" value="AMP_BINDING"/>
    <property type="match status" value="1"/>
</dbReference>
<dbReference type="Gene3D" id="3.40.50.12780">
    <property type="entry name" value="N-terminal domain of ligase-like"/>
    <property type="match status" value="1"/>
</dbReference>
<dbReference type="PANTHER" id="PTHR43767">
    <property type="entry name" value="LONG-CHAIN-FATTY-ACID--COA LIGASE"/>
    <property type="match status" value="1"/>
</dbReference>
<dbReference type="InterPro" id="IPR042099">
    <property type="entry name" value="ANL_N_sf"/>
</dbReference>
<comment type="caution">
    <text evidence="2">The sequence shown here is derived from an EMBL/GenBank/DDBJ whole genome shotgun (WGS) entry which is preliminary data.</text>
</comment>
<accession>A0A4R5C7N5</accession>
<protein>
    <submittedName>
        <fullName evidence="2">Peptide synthase</fullName>
    </submittedName>
</protein>
<dbReference type="InterPro" id="IPR020845">
    <property type="entry name" value="AMP-binding_CS"/>
</dbReference>
<dbReference type="RefSeq" id="WP_131889681.1">
    <property type="nucleotide sequence ID" value="NZ_SMKU01000014.1"/>
</dbReference>
<evidence type="ECO:0000259" key="1">
    <source>
        <dbReference type="Pfam" id="PF00501"/>
    </source>
</evidence>
<organism evidence="2 3">
    <name type="scientific">Actinomadura rubrisoli</name>
    <dbReference type="NCBI Taxonomy" id="2530368"/>
    <lineage>
        <taxon>Bacteria</taxon>
        <taxon>Bacillati</taxon>
        <taxon>Actinomycetota</taxon>
        <taxon>Actinomycetes</taxon>
        <taxon>Streptosporangiales</taxon>
        <taxon>Thermomonosporaceae</taxon>
        <taxon>Actinomadura</taxon>
    </lineage>
</organism>
<evidence type="ECO:0000313" key="2">
    <source>
        <dbReference type="EMBL" id="TDD95125.1"/>
    </source>
</evidence>
<dbReference type="OrthoDB" id="812569at2"/>
<dbReference type="Proteomes" id="UP000294513">
    <property type="component" value="Unassembled WGS sequence"/>
</dbReference>
<dbReference type="Pfam" id="PF00501">
    <property type="entry name" value="AMP-binding"/>
    <property type="match status" value="1"/>
</dbReference>
<evidence type="ECO:0000313" key="3">
    <source>
        <dbReference type="Proteomes" id="UP000294513"/>
    </source>
</evidence>
<dbReference type="NCBIfam" id="NF006754">
    <property type="entry name" value="PRK09274.1"/>
    <property type="match status" value="1"/>
</dbReference>
<dbReference type="SUPFAM" id="SSF56801">
    <property type="entry name" value="Acetyl-CoA synthetase-like"/>
    <property type="match status" value="1"/>
</dbReference>
<feature type="domain" description="AMP-dependent synthetase/ligase" evidence="1">
    <location>
        <begin position="27"/>
        <end position="403"/>
    </location>
</feature>
<name>A0A4R5C7N5_9ACTN</name>
<gene>
    <name evidence="2" type="ORF">E1298_05635</name>
</gene>
<reference evidence="2 3" key="1">
    <citation type="submission" date="2019-03" db="EMBL/GenBank/DDBJ databases">
        <title>Draft genome sequences of novel Actinobacteria.</title>
        <authorList>
            <person name="Sahin N."/>
            <person name="Ay H."/>
            <person name="Saygin H."/>
        </authorList>
    </citation>
    <scope>NUCLEOTIDE SEQUENCE [LARGE SCALE GENOMIC DNA]</scope>
    <source>
        <strain evidence="2 3">H3C3</strain>
    </source>
</reference>
<dbReference type="AlphaFoldDB" id="A0A4R5C7N5"/>